<dbReference type="PANTHER" id="PTHR47880:SF1">
    <property type="entry name" value="OS05G0353300 PROTEIN"/>
    <property type="match status" value="1"/>
</dbReference>
<protein>
    <recommendedName>
        <fullName evidence="3">Pentatricopeptide repeat-containing protein</fullName>
    </recommendedName>
</protein>
<evidence type="ECO:0000313" key="2">
    <source>
        <dbReference type="Proteomes" id="UP000243459"/>
    </source>
</evidence>
<sequence length="151" mass="16243">MGETMELMVSIACGWIERLVLGEHAVDVVVGLLNEMECVGVEPGFSMVEKVVSSYWERGKKEVGVEFVKSVMRRGRVGGTLLEDERIWCRGTRLEGWHRGEELRHRRGGVEGPARGGDGLAVVGSDQAAVSKRRRFVAASVTGGGTDGGGG</sequence>
<dbReference type="Proteomes" id="UP000243459">
    <property type="component" value="Chromosome 5"/>
</dbReference>
<proteinExistence type="predicted"/>
<dbReference type="AlphaFoldDB" id="A0A5P1ETC9"/>
<evidence type="ECO:0000313" key="1">
    <source>
        <dbReference type="EMBL" id="ONK67979.1"/>
    </source>
</evidence>
<evidence type="ECO:0008006" key="3">
    <source>
        <dbReference type="Google" id="ProtNLM"/>
    </source>
</evidence>
<keyword evidence="2" id="KW-1185">Reference proteome</keyword>
<gene>
    <name evidence="1" type="ORF">A4U43_C05F5860</name>
</gene>
<organism evidence="1 2">
    <name type="scientific">Asparagus officinalis</name>
    <name type="common">Garden asparagus</name>
    <dbReference type="NCBI Taxonomy" id="4686"/>
    <lineage>
        <taxon>Eukaryota</taxon>
        <taxon>Viridiplantae</taxon>
        <taxon>Streptophyta</taxon>
        <taxon>Embryophyta</taxon>
        <taxon>Tracheophyta</taxon>
        <taxon>Spermatophyta</taxon>
        <taxon>Magnoliopsida</taxon>
        <taxon>Liliopsida</taxon>
        <taxon>Asparagales</taxon>
        <taxon>Asparagaceae</taxon>
        <taxon>Asparagoideae</taxon>
        <taxon>Asparagus</taxon>
    </lineage>
</organism>
<dbReference type="PANTHER" id="PTHR47880">
    <property type="entry name" value="OS05G0353300 PROTEIN"/>
    <property type="match status" value="1"/>
</dbReference>
<accession>A0A5P1ETC9</accession>
<name>A0A5P1ETC9_ASPOF</name>
<dbReference type="EMBL" id="CM007385">
    <property type="protein sequence ID" value="ONK67979.1"/>
    <property type="molecule type" value="Genomic_DNA"/>
</dbReference>
<reference evidence="2" key="1">
    <citation type="journal article" date="2017" name="Nat. Commun.">
        <title>The asparagus genome sheds light on the origin and evolution of a young Y chromosome.</title>
        <authorList>
            <person name="Harkess A."/>
            <person name="Zhou J."/>
            <person name="Xu C."/>
            <person name="Bowers J.E."/>
            <person name="Van der Hulst R."/>
            <person name="Ayyampalayam S."/>
            <person name="Mercati F."/>
            <person name="Riccardi P."/>
            <person name="McKain M.R."/>
            <person name="Kakrana A."/>
            <person name="Tang H."/>
            <person name="Ray J."/>
            <person name="Groenendijk J."/>
            <person name="Arikit S."/>
            <person name="Mathioni S.M."/>
            <person name="Nakano M."/>
            <person name="Shan H."/>
            <person name="Telgmann-Rauber A."/>
            <person name="Kanno A."/>
            <person name="Yue Z."/>
            <person name="Chen H."/>
            <person name="Li W."/>
            <person name="Chen Y."/>
            <person name="Xu X."/>
            <person name="Zhang Y."/>
            <person name="Luo S."/>
            <person name="Chen H."/>
            <person name="Gao J."/>
            <person name="Mao Z."/>
            <person name="Pires J.C."/>
            <person name="Luo M."/>
            <person name="Kudrna D."/>
            <person name="Wing R.A."/>
            <person name="Meyers B.C."/>
            <person name="Yi K."/>
            <person name="Kong H."/>
            <person name="Lavrijsen P."/>
            <person name="Sunseri F."/>
            <person name="Falavigna A."/>
            <person name="Ye Y."/>
            <person name="Leebens-Mack J.H."/>
            <person name="Chen G."/>
        </authorList>
    </citation>
    <scope>NUCLEOTIDE SEQUENCE [LARGE SCALE GENOMIC DNA]</scope>
    <source>
        <strain evidence="2">cv. DH0086</strain>
    </source>
</reference>
<dbReference type="Gramene" id="ONK67979">
    <property type="protein sequence ID" value="ONK67979"/>
    <property type="gene ID" value="A4U43_C05F5860"/>
</dbReference>